<proteinExistence type="predicted"/>
<organism evidence="2 3">
    <name type="scientific">Cryoendolithus antarcticus</name>
    <dbReference type="NCBI Taxonomy" id="1507870"/>
    <lineage>
        <taxon>Eukaryota</taxon>
        <taxon>Fungi</taxon>
        <taxon>Dikarya</taxon>
        <taxon>Ascomycota</taxon>
        <taxon>Pezizomycotina</taxon>
        <taxon>Dothideomycetes</taxon>
        <taxon>Dothideomycetidae</taxon>
        <taxon>Cladosporiales</taxon>
        <taxon>Cladosporiaceae</taxon>
        <taxon>Cryoendolithus</taxon>
    </lineage>
</organism>
<dbReference type="AlphaFoldDB" id="A0A1V8TST3"/>
<keyword evidence="3" id="KW-1185">Reference proteome</keyword>
<dbReference type="EMBL" id="NAJO01000002">
    <property type="protein sequence ID" value="OQO14409.1"/>
    <property type="molecule type" value="Genomic_DNA"/>
</dbReference>
<dbReference type="Proteomes" id="UP000192596">
    <property type="component" value="Unassembled WGS sequence"/>
</dbReference>
<name>A0A1V8TST3_9PEZI</name>
<sequence>MSCHVADSPFSDSALDTTFDSKSNRRSIDLTAIHDFNNEFSDGLDNDSRDPLDFGNSNTDLFGLDQTYTPDSSLSFYPDFGSNTESPYFQSTENTPAPFIPSLLKHQYSNSHRRSVSEPPDGGMLHDRPQNPDGGVIFHRDGHKLGTPAPKSSYHHAAKRMKPSCRPPSYIRTRMQSPQASSRYQLHRSHTQPYGAAPTSVPMQHTTPPPMSHFPFEPVRESPHFGPSRVCTPAPEAVDPMLIMSGPPPAAVMTSQAQNIMSNAPTPKAVVIKMSVDELRALMTEVVQKVVDGAQVQRHGSAKDVDEGRQDFEMGDEIVVAQKSEEDVVESVEGDL</sequence>
<feature type="compositionally biased region" description="Basic residues" evidence="1">
    <location>
        <begin position="153"/>
        <end position="163"/>
    </location>
</feature>
<gene>
    <name evidence="2" type="ORF">B0A48_01285</name>
</gene>
<evidence type="ECO:0000256" key="1">
    <source>
        <dbReference type="SAM" id="MobiDB-lite"/>
    </source>
</evidence>
<feature type="region of interest" description="Disordered" evidence="1">
    <location>
        <begin position="147"/>
        <end position="169"/>
    </location>
</feature>
<evidence type="ECO:0000313" key="3">
    <source>
        <dbReference type="Proteomes" id="UP000192596"/>
    </source>
</evidence>
<dbReference type="OrthoDB" id="3867271at2759"/>
<reference evidence="3" key="1">
    <citation type="submission" date="2017-03" db="EMBL/GenBank/DDBJ databases">
        <title>Genomes of endolithic fungi from Antarctica.</title>
        <authorList>
            <person name="Coleine C."/>
            <person name="Masonjones S."/>
            <person name="Stajich J.E."/>
        </authorList>
    </citation>
    <scope>NUCLEOTIDE SEQUENCE [LARGE SCALE GENOMIC DNA]</scope>
    <source>
        <strain evidence="3">CCFEE 5527</strain>
    </source>
</reference>
<accession>A0A1V8TST3</accession>
<dbReference type="InParanoid" id="A0A1V8TST3"/>
<evidence type="ECO:0000313" key="2">
    <source>
        <dbReference type="EMBL" id="OQO14409.1"/>
    </source>
</evidence>
<protein>
    <submittedName>
        <fullName evidence="2">Uncharacterized protein</fullName>
    </submittedName>
</protein>
<comment type="caution">
    <text evidence="2">The sequence shown here is derived from an EMBL/GenBank/DDBJ whole genome shotgun (WGS) entry which is preliminary data.</text>
</comment>